<dbReference type="Pfam" id="PF17868">
    <property type="entry name" value="AAA_lid_8"/>
    <property type="match status" value="1"/>
</dbReference>
<protein>
    <submittedName>
        <fullName evidence="2">ATPase RavA</fullName>
        <ecNumber evidence="2">3.6.3.-</ecNumber>
    </submittedName>
</protein>
<dbReference type="AlphaFoldDB" id="A0A679JPC8"/>
<dbReference type="CDD" id="cd00009">
    <property type="entry name" value="AAA"/>
    <property type="match status" value="1"/>
</dbReference>
<proteinExistence type="predicted"/>
<dbReference type="PANTHER" id="PTHR32204">
    <property type="entry name" value="ATPASE RAVA"/>
    <property type="match status" value="1"/>
</dbReference>
<dbReference type="InterPro" id="IPR050513">
    <property type="entry name" value="RavA_ATPases"/>
</dbReference>
<name>A0A679JPC8_9HYPH</name>
<dbReference type="EC" id="3.6.3.-" evidence="2"/>
<organism evidence="2">
    <name type="scientific">Methylobacterium bullatum</name>
    <dbReference type="NCBI Taxonomy" id="570505"/>
    <lineage>
        <taxon>Bacteria</taxon>
        <taxon>Pseudomonadati</taxon>
        <taxon>Pseudomonadota</taxon>
        <taxon>Alphaproteobacteria</taxon>
        <taxon>Hyphomicrobiales</taxon>
        <taxon>Methylobacteriaceae</taxon>
        <taxon>Methylobacterium</taxon>
    </lineage>
</organism>
<dbReference type="PANTHER" id="PTHR32204:SF0">
    <property type="entry name" value="ATPASE RAVA"/>
    <property type="match status" value="1"/>
</dbReference>
<evidence type="ECO:0000259" key="1">
    <source>
        <dbReference type="SMART" id="SM00382"/>
    </source>
</evidence>
<reference evidence="2" key="1">
    <citation type="submission" date="2019-12" db="EMBL/GenBank/DDBJ databases">
        <authorList>
            <person name="Cremers G."/>
        </authorList>
    </citation>
    <scope>NUCLEOTIDE SEQUENCE</scope>
    <source>
        <strain evidence="2">Mbul2</strain>
        <plasmid evidence="2">1</plasmid>
    </source>
</reference>
<geneLocation type="plasmid" evidence="2">
    <name>1</name>
</geneLocation>
<feature type="domain" description="AAA+ ATPase" evidence="1">
    <location>
        <begin position="2"/>
        <end position="139"/>
    </location>
</feature>
<dbReference type="Pfam" id="PF20030">
    <property type="entry name" value="bpMoxR"/>
    <property type="match status" value="1"/>
</dbReference>
<dbReference type="GO" id="GO:0016787">
    <property type="term" value="F:hydrolase activity"/>
    <property type="evidence" value="ECO:0007669"/>
    <property type="project" value="UniProtKB-KW"/>
</dbReference>
<keyword evidence="2" id="KW-0614">Plasmid</keyword>
<evidence type="ECO:0000313" key="2">
    <source>
        <dbReference type="EMBL" id="CAA2136949.1"/>
    </source>
</evidence>
<keyword evidence="2" id="KW-0378">Hydrolase</keyword>
<dbReference type="SMART" id="SM00382">
    <property type="entry name" value="AAA"/>
    <property type="match status" value="1"/>
</dbReference>
<dbReference type="EMBL" id="LR743510">
    <property type="protein sequence ID" value="CAA2136949.1"/>
    <property type="molecule type" value="Genomic_DNA"/>
</dbReference>
<dbReference type="SUPFAM" id="SSF52540">
    <property type="entry name" value="P-loop containing nucleoside triphosphate hydrolases"/>
    <property type="match status" value="1"/>
</dbReference>
<sequence>MAREHVLLIGPPGTGKSALVRACAAGTRARCFEYLIGRFTEPSELFGPLDLEALRAGKVRPDIAGMLPEAEFVFLDEVFLGSTAILNALLGVLNERRYRRGHFDTAVPLRCCVGASNALPEDTALAAFADRFLITSFVDPLADADLEALLAGPATGPEAEAEPPLTLAEIDALADAATRIDLSSVRPAYAQVVRKLRARGVRLSDRRVVRGQSLIAAAALIAGRAEAEAADLWPVIHLVQDRIAQDEARDLLRVELGAAASRVLPEAAKAAGYGPTARAADLAREGETLAGAAPDDRTTPAFESWLVRAESFLAQVDAAFSAEARPPALAAARDSLLARCGTLSGRAA</sequence>
<gene>
    <name evidence="2" type="primary">ravA</name>
    <name evidence="2" type="ORF">MBLL_00418</name>
</gene>
<dbReference type="InterPro" id="IPR003593">
    <property type="entry name" value="AAA+_ATPase"/>
</dbReference>
<dbReference type="InterPro" id="IPR041538">
    <property type="entry name" value="RavA-like_AAA_lid"/>
</dbReference>
<dbReference type="InterPro" id="IPR045427">
    <property type="entry name" value="MoxR"/>
</dbReference>
<accession>A0A679JPC8</accession>
<dbReference type="InterPro" id="IPR027417">
    <property type="entry name" value="P-loop_NTPase"/>
</dbReference>
<dbReference type="Gene3D" id="3.40.50.300">
    <property type="entry name" value="P-loop containing nucleotide triphosphate hydrolases"/>
    <property type="match status" value="1"/>
</dbReference>